<dbReference type="GO" id="GO:0005829">
    <property type="term" value="C:cytosol"/>
    <property type="evidence" value="ECO:0007669"/>
    <property type="project" value="TreeGrafter"/>
</dbReference>
<dbReference type="NCBIfam" id="TIGR01536">
    <property type="entry name" value="asn_synth_AEB"/>
    <property type="match status" value="1"/>
</dbReference>
<dbReference type="CDD" id="cd01991">
    <property type="entry name" value="Asn_synthase_B_C"/>
    <property type="match status" value="1"/>
</dbReference>
<dbReference type="EMBL" id="QJKI01000011">
    <property type="protein sequence ID" value="PXX78440.1"/>
    <property type="molecule type" value="Genomic_DNA"/>
</dbReference>
<feature type="binding site" evidence="8">
    <location>
        <position position="37"/>
    </location>
    <ligand>
        <name>L-glutamine</name>
        <dbReference type="ChEBI" id="CHEBI:58359"/>
    </ligand>
</feature>
<evidence type="ECO:0000256" key="8">
    <source>
        <dbReference type="PIRSR" id="PIRSR001589-2"/>
    </source>
</evidence>
<dbReference type="CDD" id="cd00712">
    <property type="entry name" value="AsnB"/>
    <property type="match status" value="1"/>
</dbReference>
<dbReference type="SUPFAM" id="SSF52402">
    <property type="entry name" value="Adenine nucleotide alpha hydrolases-like"/>
    <property type="match status" value="1"/>
</dbReference>
<evidence type="ECO:0000313" key="12">
    <source>
        <dbReference type="Proteomes" id="UP000247555"/>
    </source>
</evidence>
<dbReference type="GO" id="GO:0005524">
    <property type="term" value="F:ATP binding"/>
    <property type="evidence" value="ECO:0007669"/>
    <property type="project" value="UniProtKB-KW"/>
</dbReference>
<dbReference type="PANTHER" id="PTHR43284:SF1">
    <property type="entry name" value="ASPARAGINE SYNTHETASE"/>
    <property type="match status" value="1"/>
</dbReference>
<evidence type="ECO:0000256" key="1">
    <source>
        <dbReference type="ARBA" id="ARBA00005187"/>
    </source>
</evidence>
<dbReference type="InterPro" id="IPR001962">
    <property type="entry name" value="Asn_synthase"/>
</dbReference>
<dbReference type="Gene3D" id="3.40.50.620">
    <property type="entry name" value="HUPs"/>
    <property type="match status" value="1"/>
</dbReference>
<dbReference type="InterPro" id="IPR006426">
    <property type="entry name" value="Asn_synth_AEB"/>
</dbReference>
<dbReference type="EC" id="6.3.5.4" evidence="3"/>
<evidence type="ECO:0000256" key="6">
    <source>
        <dbReference type="ARBA" id="ARBA00022962"/>
    </source>
</evidence>
<dbReference type="Gene3D" id="3.60.20.10">
    <property type="entry name" value="Glutamine Phosphoribosylpyrophosphate, subunit 1, domain 1"/>
    <property type="match status" value="1"/>
</dbReference>
<keyword evidence="4 8" id="KW-0547">Nucleotide-binding</keyword>
<accession>A0A318KLS2</accession>
<keyword evidence="12" id="KW-1185">Reference proteome</keyword>
<evidence type="ECO:0000256" key="4">
    <source>
        <dbReference type="ARBA" id="ARBA00022741"/>
    </source>
</evidence>
<name>A0A318KLS2_9NEIS</name>
<comment type="caution">
    <text evidence="11">The sequence shown here is derived from an EMBL/GenBank/DDBJ whole genome shotgun (WGS) entry which is preliminary data.</text>
</comment>
<evidence type="ECO:0000313" key="11">
    <source>
        <dbReference type="EMBL" id="PXX78440.1"/>
    </source>
</evidence>
<sequence>MHSACGRYVLVFNGEIYNHQALRARLNPVPVFRGHSDTETLLACFADWGVEATLRAAVGMFAFALWDAHTQTLTLGRDRLGEKPLFYGWHGDAMLFASELKALAAWPGWSPQLDRDALTLFLRHGYVPAPYSIWAGIGKLPPGCYAVLDARARAAGEPPQVRAYWSLAEAMAQGRAQPLQVGDDEAVTLLERRLSDSIGAQMLADVPLGAFLSGGVDSSTVVALMQAQSAQPVRTFTIGFDQPGFNEAEHAKAVAAHLGTAHTELYVQGGDALALAPRLGHLYDEPFADSSQIPTLLVAQLARQSVTVALSGDGGDELFAGYSRYAHANALRERARQAPAWLGGAGRAAAAMLAPLAVHWPAASHWRDKLDKLPSVLGNDDLAFYQAQMSYCLHPERAVLAGHEPRYGLSDARAIPTDRPLAERMMAWDTLNYLPDDILVKVDRACMAVSLEGRIPLLDHRVVELAWQLPPQYKVRQGQGKWVLRQVLYRHVPPALIERPKKGFSVPVAAWLRGPLRDWAETLLDAQRLQEEAVLRPEWVRQLWRDFLSGRDALHYAVWTVLMFQAWQEGQRVTH</sequence>
<proteinExistence type="inferred from homology"/>
<dbReference type="PROSITE" id="PS51278">
    <property type="entry name" value="GATASE_TYPE_2"/>
    <property type="match status" value="1"/>
</dbReference>
<keyword evidence="6" id="KW-0315">Glutamine amidotransferase</keyword>
<dbReference type="PANTHER" id="PTHR43284">
    <property type="entry name" value="ASPARAGINE SYNTHETASE (GLUTAMINE-HYDROLYZING)"/>
    <property type="match status" value="1"/>
</dbReference>
<comment type="pathway">
    <text evidence="1">Amino-acid biosynthesis; L-asparagine biosynthesis; L-asparagine from L-aspartate (L-Gln route): step 1/1.</text>
</comment>
<dbReference type="Pfam" id="PF13537">
    <property type="entry name" value="GATase_7"/>
    <property type="match status" value="1"/>
</dbReference>
<evidence type="ECO:0000259" key="10">
    <source>
        <dbReference type="PROSITE" id="PS51278"/>
    </source>
</evidence>
<feature type="binding site" evidence="8">
    <location>
        <begin position="311"/>
        <end position="312"/>
    </location>
    <ligand>
        <name>ATP</name>
        <dbReference type="ChEBI" id="CHEBI:30616"/>
    </ligand>
</feature>
<dbReference type="InterPro" id="IPR017932">
    <property type="entry name" value="GATase_2_dom"/>
</dbReference>
<evidence type="ECO:0000256" key="7">
    <source>
        <dbReference type="ARBA" id="ARBA00048741"/>
    </source>
</evidence>
<feature type="binding site" evidence="8">
    <location>
        <position position="238"/>
    </location>
    <ligand>
        <name>ATP</name>
        <dbReference type="ChEBI" id="CHEBI:30616"/>
    </ligand>
</feature>
<keyword evidence="5 8" id="KW-0067">ATP-binding</keyword>
<comment type="catalytic activity">
    <reaction evidence="7">
        <text>L-aspartate + L-glutamine + ATP + H2O = L-asparagine + L-glutamate + AMP + diphosphate + H(+)</text>
        <dbReference type="Rhea" id="RHEA:12228"/>
        <dbReference type="ChEBI" id="CHEBI:15377"/>
        <dbReference type="ChEBI" id="CHEBI:15378"/>
        <dbReference type="ChEBI" id="CHEBI:29985"/>
        <dbReference type="ChEBI" id="CHEBI:29991"/>
        <dbReference type="ChEBI" id="CHEBI:30616"/>
        <dbReference type="ChEBI" id="CHEBI:33019"/>
        <dbReference type="ChEBI" id="CHEBI:58048"/>
        <dbReference type="ChEBI" id="CHEBI:58359"/>
        <dbReference type="ChEBI" id="CHEBI:456215"/>
        <dbReference type="EC" id="6.3.5.4"/>
    </reaction>
</comment>
<dbReference type="AlphaFoldDB" id="A0A318KLS2"/>
<organism evidence="11 12">
    <name type="scientific">Rivihabitans pingtungensis</name>
    <dbReference type="NCBI Taxonomy" id="1054498"/>
    <lineage>
        <taxon>Bacteria</taxon>
        <taxon>Pseudomonadati</taxon>
        <taxon>Pseudomonadota</taxon>
        <taxon>Betaproteobacteria</taxon>
        <taxon>Neisseriales</taxon>
        <taxon>Aquaspirillaceae</taxon>
        <taxon>Rivihabitans</taxon>
    </lineage>
</organism>
<comment type="similarity">
    <text evidence="2">Belongs to the asparagine synthetase family.</text>
</comment>
<dbReference type="InterPro" id="IPR051786">
    <property type="entry name" value="ASN_synthetase/amidase"/>
</dbReference>
<dbReference type="InterPro" id="IPR033738">
    <property type="entry name" value="AsnB_N"/>
</dbReference>
<dbReference type="Proteomes" id="UP000247555">
    <property type="component" value="Unassembled WGS sequence"/>
</dbReference>
<gene>
    <name evidence="11" type="ORF">DFR34_11174</name>
</gene>
<dbReference type="GO" id="GO:0004066">
    <property type="term" value="F:asparagine synthase (glutamine-hydrolyzing) activity"/>
    <property type="evidence" value="ECO:0007669"/>
    <property type="project" value="UniProtKB-EC"/>
</dbReference>
<protein>
    <recommendedName>
        <fullName evidence="3">asparagine synthase (glutamine-hydrolyzing)</fullName>
        <ecNumber evidence="3">6.3.5.4</ecNumber>
    </recommendedName>
</protein>
<dbReference type="Pfam" id="PF00733">
    <property type="entry name" value="Asn_synthase"/>
    <property type="match status" value="1"/>
</dbReference>
<feature type="domain" description="Glutamine amidotransferase type-2" evidence="10">
    <location>
        <begin position="1"/>
        <end position="151"/>
    </location>
</feature>
<dbReference type="GO" id="GO:0006529">
    <property type="term" value="P:asparagine biosynthetic process"/>
    <property type="evidence" value="ECO:0007669"/>
    <property type="project" value="InterPro"/>
</dbReference>
<dbReference type="PIRSF" id="PIRSF001589">
    <property type="entry name" value="Asn_synthetase_glu-h"/>
    <property type="match status" value="1"/>
</dbReference>
<dbReference type="InterPro" id="IPR014729">
    <property type="entry name" value="Rossmann-like_a/b/a_fold"/>
</dbReference>
<evidence type="ECO:0000256" key="9">
    <source>
        <dbReference type="PIRSR" id="PIRSR001589-3"/>
    </source>
</evidence>
<reference evidence="11 12" key="1">
    <citation type="submission" date="2018-05" db="EMBL/GenBank/DDBJ databases">
        <title>Genomic Encyclopedia of Type Strains, Phase IV (KMG-IV): sequencing the most valuable type-strain genomes for metagenomic binning, comparative biology and taxonomic classification.</title>
        <authorList>
            <person name="Goeker M."/>
        </authorList>
    </citation>
    <scope>NUCLEOTIDE SEQUENCE [LARGE SCALE GENOMIC DNA]</scope>
    <source>
        <strain evidence="11 12">DSM 29661</strain>
    </source>
</reference>
<evidence type="ECO:0000256" key="3">
    <source>
        <dbReference type="ARBA" id="ARBA00012737"/>
    </source>
</evidence>
<feature type="site" description="Important for beta-aspartyl-AMP intermediate formation" evidence="9">
    <location>
        <position position="313"/>
    </location>
</feature>
<dbReference type="SUPFAM" id="SSF56235">
    <property type="entry name" value="N-terminal nucleophile aminohydrolases (Ntn hydrolases)"/>
    <property type="match status" value="1"/>
</dbReference>
<evidence type="ECO:0000256" key="5">
    <source>
        <dbReference type="ARBA" id="ARBA00022840"/>
    </source>
</evidence>
<evidence type="ECO:0000256" key="2">
    <source>
        <dbReference type="ARBA" id="ARBA00005752"/>
    </source>
</evidence>
<dbReference type="InterPro" id="IPR029055">
    <property type="entry name" value="Ntn_hydrolases_N"/>
</dbReference>